<evidence type="ECO:0000256" key="2">
    <source>
        <dbReference type="ARBA" id="ARBA00012573"/>
    </source>
</evidence>
<dbReference type="GO" id="GO:0003676">
    <property type="term" value="F:nucleic acid binding"/>
    <property type="evidence" value="ECO:0007669"/>
    <property type="project" value="InterPro"/>
</dbReference>
<dbReference type="Gene3D" id="3.40.1350.10">
    <property type="match status" value="1"/>
</dbReference>
<dbReference type="Gene3D" id="3.40.1170.20">
    <property type="entry name" value="tRNA intron endonuclease, N-terminal domain"/>
    <property type="match status" value="1"/>
</dbReference>
<evidence type="ECO:0000313" key="7">
    <source>
        <dbReference type="Proteomes" id="UP000035681"/>
    </source>
</evidence>
<evidence type="ECO:0000313" key="8">
    <source>
        <dbReference type="WBParaSite" id="TCONS_00003896.p1"/>
    </source>
</evidence>
<proteinExistence type="inferred from homology"/>
<comment type="catalytic activity">
    <reaction evidence="3">
        <text>pretRNA = a 3'-half-tRNA molecule with a 5'-OH end + a 5'-half-tRNA molecule with a 2',3'-cyclic phosphate end + an intron with a 2',3'-cyclic phosphate and a 5'-hydroxyl terminus.</text>
        <dbReference type="EC" id="4.6.1.16"/>
    </reaction>
</comment>
<dbReference type="InterPro" id="IPR006676">
    <property type="entry name" value="tRNA_splic"/>
</dbReference>
<evidence type="ECO:0000256" key="3">
    <source>
        <dbReference type="ARBA" id="ARBA00034031"/>
    </source>
</evidence>
<dbReference type="GO" id="GO:0000214">
    <property type="term" value="C:tRNA-intron endonuclease complex"/>
    <property type="evidence" value="ECO:0007669"/>
    <property type="project" value="TreeGrafter"/>
</dbReference>
<dbReference type="InterPro" id="IPR006677">
    <property type="entry name" value="tRNA_intron_Endonuc_cat-like"/>
</dbReference>
<dbReference type="EC" id="4.6.1.16" evidence="2"/>
<organism evidence="7 8">
    <name type="scientific">Strongyloides stercoralis</name>
    <name type="common">Threadworm</name>
    <dbReference type="NCBI Taxonomy" id="6248"/>
    <lineage>
        <taxon>Eukaryota</taxon>
        <taxon>Metazoa</taxon>
        <taxon>Ecdysozoa</taxon>
        <taxon>Nematoda</taxon>
        <taxon>Chromadorea</taxon>
        <taxon>Rhabditida</taxon>
        <taxon>Tylenchina</taxon>
        <taxon>Panagrolaimomorpha</taxon>
        <taxon>Strongyloidoidea</taxon>
        <taxon>Strongyloididae</taxon>
        <taxon>Strongyloides</taxon>
    </lineage>
</organism>
<dbReference type="NCBIfam" id="TIGR00324">
    <property type="entry name" value="endA"/>
    <property type="match status" value="1"/>
</dbReference>
<dbReference type="Pfam" id="PF01974">
    <property type="entry name" value="tRNA_int_endo"/>
    <property type="match status" value="1"/>
</dbReference>
<evidence type="ECO:0000256" key="4">
    <source>
        <dbReference type="SAM" id="SignalP"/>
    </source>
</evidence>
<dbReference type="GO" id="GO:0005737">
    <property type="term" value="C:cytoplasm"/>
    <property type="evidence" value="ECO:0007669"/>
    <property type="project" value="TreeGrafter"/>
</dbReference>
<evidence type="ECO:0000256" key="1">
    <source>
        <dbReference type="ARBA" id="ARBA00008078"/>
    </source>
</evidence>
<feature type="chain" id="PRO_5042235267" description="tRNA-intron lyase" evidence="4">
    <location>
        <begin position="20"/>
        <end position="485"/>
    </location>
</feature>
<dbReference type="GO" id="GO:0000379">
    <property type="term" value="P:tRNA-type intron splice site recognition and cleavage"/>
    <property type="evidence" value="ECO:0007669"/>
    <property type="project" value="TreeGrafter"/>
</dbReference>
<keyword evidence="7" id="KW-1185">Reference proteome</keyword>
<dbReference type="Proteomes" id="UP000035681">
    <property type="component" value="Unplaced"/>
</dbReference>
<sequence>MQRFFIFLFFILRISFFYCTEYEIYLKGYINNNFNDHIECSRNKVLITLISTNTKNDKLFKKISEIVITERDNVNKNGCSFKFFKHLKENHNSYIPPSIFQFVDVKEYFKSSNTYVSFFHISINTKFKNGKKRFQLIVYPHGENTSNSKYIEGKETPTGITSILFTVNKIQIIRILFHDDPKLPNRTFMDEDKLYNFVHSLVSKNKIKTNMNLLKEEASKYDEDNKDNLILSRRFNIWVKFINFIRSKNEVFNNVTVKQKFDPKFNQWKFKPTMLCYGHISEDGIIITDNLIIDHLIFNGSYGKIIGQRMNFQTISCFSTEESLMEYNKIVNNCKYLYLSFVEGFYLADCLKLLTVYSSQKKSLTINELWNTCINWDKNFLIDYAVYKFFKEKYWVIRTGLHFGCKYVLYKNSPEICHSSAAVYIMPKSTFNESDFNTNISKAQQRLLSNVKKDLIYCYITFLKNNFNIYEKESLNFIKVAMKEI</sequence>
<dbReference type="AlphaFoldDB" id="A0AAF5HYY4"/>
<evidence type="ECO:0000259" key="6">
    <source>
        <dbReference type="Pfam" id="PF02778"/>
    </source>
</evidence>
<name>A0AAF5HYY4_STRER</name>
<feature type="signal peptide" evidence="4">
    <location>
        <begin position="1"/>
        <end position="19"/>
    </location>
</feature>
<keyword evidence="4" id="KW-0732">Signal</keyword>
<dbReference type="GO" id="GO:0000213">
    <property type="term" value="F:tRNA-intron lyase activity"/>
    <property type="evidence" value="ECO:0007669"/>
    <property type="project" value="UniProtKB-EC"/>
</dbReference>
<dbReference type="PANTHER" id="PTHR21227">
    <property type="entry name" value="TRNA-SPLICING ENDONUCLEASE SUBUNIT SEN2"/>
    <property type="match status" value="1"/>
</dbReference>
<dbReference type="InterPro" id="IPR036167">
    <property type="entry name" value="tRNA_intron_Endo_cat-like_sf"/>
</dbReference>
<evidence type="ECO:0000259" key="5">
    <source>
        <dbReference type="Pfam" id="PF01974"/>
    </source>
</evidence>
<dbReference type="WBParaSite" id="TCONS_00003896.p1">
    <property type="protein sequence ID" value="TCONS_00003896.p1"/>
    <property type="gene ID" value="XLOC_000603"/>
</dbReference>
<accession>A0AAF5HYY4</accession>
<feature type="domain" description="tRNA intron endonuclease catalytic" evidence="5">
    <location>
        <begin position="380"/>
        <end position="460"/>
    </location>
</feature>
<dbReference type="CDD" id="cd22363">
    <property type="entry name" value="tRNA-intron_lyase_C"/>
    <property type="match status" value="1"/>
</dbReference>
<dbReference type="InterPro" id="IPR006678">
    <property type="entry name" value="tRNA_intron_Endonuc_N"/>
</dbReference>
<dbReference type="PANTHER" id="PTHR21227:SF0">
    <property type="entry name" value="TRNA-SPLICING ENDONUCLEASE SUBUNIT SEN2"/>
    <property type="match status" value="1"/>
</dbReference>
<reference evidence="8" key="1">
    <citation type="submission" date="2024-02" db="UniProtKB">
        <authorList>
            <consortium name="WormBaseParasite"/>
        </authorList>
    </citation>
    <scope>IDENTIFICATION</scope>
</reference>
<dbReference type="Pfam" id="PF02778">
    <property type="entry name" value="tRNA_int_endo_N"/>
    <property type="match status" value="1"/>
</dbReference>
<comment type="similarity">
    <text evidence="1">Belongs to the tRNA-intron endonuclease family.</text>
</comment>
<dbReference type="InterPro" id="IPR011856">
    <property type="entry name" value="tRNA_endonuc-like_dom_sf"/>
</dbReference>
<dbReference type="SUPFAM" id="SSF53032">
    <property type="entry name" value="tRNA-intron endonuclease catalytic domain-like"/>
    <property type="match status" value="1"/>
</dbReference>
<feature type="domain" description="tRNA intron endonuclease N-terminal" evidence="6">
    <location>
        <begin position="278"/>
        <end position="370"/>
    </location>
</feature>
<protein>
    <recommendedName>
        <fullName evidence="2">tRNA-intron lyase</fullName>
        <ecNumber evidence="2">4.6.1.16</ecNumber>
    </recommendedName>
</protein>